<dbReference type="GO" id="GO:0008017">
    <property type="term" value="F:microtubule binding"/>
    <property type="evidence" value="ECO:0007669"/>
    <property type="project" value="InterPro"/>
</dbReference>
<gene>
    <name evidence="4" type="primary">LOC104944763</name>
</gene>
<evidence type="ECO:0000313" key="3">
    <source>
        <dbReference type="Proteomes" id="UP000504611"/>
    </source>
</evidence>
<accession>A0A6I9N2W2</accession>
<name>A0A6I9N2W2_9TELE</name>
<dbReference type="InterPro" id="IPR008636">
    <property type="entry name" value="Hook_C"/>
</dbReference>
<protein>
    <submittedName>
        <fullName evidence="4">Protein Hook homolog 2-like</fullName>
    </submittedName>
</protein>
<dbReference type="Pfam" id="PF05622">
    <property type="entry name" value="HOOK"/>
    <property type="match status" value="1"/>
</dbReference>
<dbReference type="OrthoDB" id="49395at2759"/>
<proteinExistence type="predicted"/>
<evidence type="ECO:0000313" key="4">
    <source>
        <dbReference type="RefSeq" id="XP_010768641.1"/>
    </source>
</evidence>
<keyword evidence="1" id="KW-0175">Coiled coil</keyword>
<evidence type="ECO:0000259" key="2">
    <source>
        <dbReference type="Pfam" id="PF05622"/>
    </source>
</evidence>
<dbReference type="KEGG" id="ncc:104944763"/>
<dbReference type="AlphaFoldDB" id="A0A6I9N2W2"/>
<feature type="domain" description="Hook C-terminal" evidence="2">
    <location>
        <begin position="42"/>
        <end position="118"/>
    </location>
</feature>
<dbReference type="Proteomes" id="UP000504611">
    <property type="component" value="Unplaced"/>
</dbReference>
<sequence>MLPSPRTDRRSFSFVTCERCHPPGFDRTLGHTSRVQRYQTPRVIKTLDPKQQPDPGAPEIQALKNQLTEKEKKLQHLEHDYEKSRVRHDQEEKLIITAWYNMVSLRVQKKHEDDRTGFYAFQKQYRF</sequence>
<dbReference type="GeneID" id="104944763"/>
<organism evidence="3 4">
    <name type="scientific">Notothenia coriiceps</name>
    <name type="common">black rockcod</name>
    <dbReference type="NCBI Taxonomy" id="8208"/>
    <lineage>
        <taxon>Eukaryota</taxon>
        <taxon>Metazoa</taxon>
        <taxon>Chordata</taxon>
        <taxon>Craniata</taxon>
        <taxon>Vertebrata</taxon>
        <taxon>Euteleostomi</taxon>
        <taxon>Actinopterygii</taxon>
        <taxon>Neopterygii</taxon>
        <taxon>Teleostei</taxon>
        <taxon>Neoteleostei</taxon>
        <taxon>Acanthomorphata</taxon>
        <taxon>Eupercaria</taxon>
        <taxon>Perciformes</taxon>
        <taxon>Notothenioidei</taxon>
        <taxon>Nototheniidae</taxon>
        <taxon>Notothenia</taxon>
    </lineage>
</organism>
<reference evidence="4" key="1">
    <citation type="submission" date="2025-08" db="UniProtKB">
        <authorList>
            <consortium name="RefSeq"/>
        </authorList>
    </citation>
    <scope>IDENTIFICATION</scope>
    <source>
        <tissue evidence="4">Muscle</tissue>
    </source>
</reference>
<dbReference type="RefSeq" id="XP_010768641.1">
    <property type="nucleotide sequence ID" value="XM_010770339.1"/>
</dbReference>
<feature type="coiled-coil region" evidence="1">
    <location>
        <begin position="60"/>
        <end position="87"/>
    </location>
</feature>
<keyword evidence="3" id="KW-1185">Reference proteome</keyword>
<dbReference type="GO" id="GO:0031122">
    <property type="term" value="P:cytoplasmic microtubule organization"/>
    <property type="evidence" value="ECO:0007669"/>
    <property type="project" value="InterPro"/>
</dbReference>
<evidence type="ECO:0000256" key="1">
    <source>
        <dbReference type="SAM" id="Coils"/>
    </source>
</evidence>